<keyword evidence="1" id="KW-0472">Membrane</keyword>
<evidence type="ECO:0000313" key="3">
    <source>
        <dbReference type="Proteomes" id="UP000551878"/>
    </source>
</evidence>
<keyword evidence="1" id="KW-0812">Transmembrane</keyword>
<name>A0A840QSF5_9BACI</name>
<dbReference type="EMBL" id="JACHHB010000013">
    <property type="protein sequence ID" value="MBB5174442.1"/>
    <property type="molecule type" value="Genomic_DNA"/>
</dbReference>
<accession>A0A840QSF5</accession>
<feature type="transmembrane region" description="Helical" evidence="1">
    <location>
        <begin position="20"/>
        <end position="41"/>
    </location>
</feature>
<protein>
    <recommendedName>
        <fullName evidence="4">Prolipoprotein diacylglyceryl transferase</fullName>
    </recommendedName>
</protein>
<feature type="transmembrane region" description="Helical" evidence="1">
    <location>
        <begin position="120"/>
        <end position="139"/>
    </location>
</feature>
<evidence type="ECO:0008006" key="4">
    <source>
        <dbReference type="Google" id="ProtNLM"/>
    </source>
</evidence>
<dbReference type="Proteomes" id="UP000551878">
    <property type="component" value="Unassembled WGS sequence"/>
</dbReference>
<evidence type="ECO:0000313" key="2">
    <source>
        <dbReference type="EMBL" id="MBB5174442.1"/>
    </source>
</evidence>
<keyword evidence="1" id="KW-1133">Transmembrane helix</keyword>
<feature type="transmembrane region" description="Helical" evidence="1">
    <location>
        <begin position="53"/>
        <end position="70"/>
    </location>
</feature>
<evidence type="ECO:0000256" key="1">
    <source>
        <dbReference type="SAM" id="Phobius"/>
    </source>
</evidence>
<keyword evidence="3" id="KW-1185">Reference proteome</keyword>
<sequence length="206" mass="23363">MFAPYETFNILSFSLQSQLLLAVVAIVTSYAFFTFYVKRVFVVTDAEAVTDHALWALLIGAATFKFWPFFTNVELWPDWRNFIYYVGGGQALIVALIVGAIYFCLIVWRKKWSVAVMDGVGIAVLFGMFTFSIFVKTYGGPTPLSFGWELDGRLHHPVNLYRSWLLLLAVGVSILWIDKDRYGQRALLAVVAIVLIEILMRPFVIA</sequence>
<dbReference type="AlphaFoldDB" id="A0A840QSF5"/>
<reference evidence="2 3" key="1">
    <citation type="submission" date="2020-08" db="EMBL/GenBank/DDBJ databases">
        <title>Genomic Encyclopedia of Type Strains, Phase IV (KMG-IV): sequencing the most valuable type-strain genomes for metagenomic binning, comparative biology and taxonomic classification.</title>
        <authorList>
            <person name="Goeker M."/>
        </authorList>
    </citation>
    <scope>NUCLEOTIDE SEQUENCE [LARGE SCALE GENOMIC DNA]</scope>
    <source>
        <strain evidence="2 3">DSM 24696</strain>
    </source>
</reference>
<dbReference type="RefSeq" id="WP_184664868.1">
    <property type="nucleotide sequence ID" value="NZ_JACHHB010000013.1"/>
</dbReference>
<feature type="transmembrane region" description="Helical" evidence="1">
    <location>
        <begin position="82"/>
        <end position="108"/>
    </location>
</feature>
<comment type="caution">
    <text evidence="2">The sequence shown here is derived from an EMBL/GenBank/DDBJ whole genome shotgun (WGS) entry which is preliminary data.</text>
</comment>
<gene>
    <name evidence="2" type="ORF">HNQ41_002657</name>
</gene>
<proteinExistence type="predicted"/>
<feature type="transmembrane region" description="Helical" evidence="1">
    <location>
        <begin position="159"/>
        <end position="177"/>
    </location>
</feature>
<organism evidence="2 3">
    <name type="scientific">Texcoconibacillus texcoconensis</name>
    <dbReference type="NCBI Taxonomy" id="1095777"/>
    <lineage>
        <taxon>Bacteria</taxon>
        <taxon>Bacillati</taxon>
        <taxon>Bacillota</taxon>
        <taxon>Bacilli</taxon>
        <taxon>Bacillales</taxon>
        <taxon>Bacillaceae</taxon>
        <taxon>Texcoconibacillus</taxon>
    </lineage>
</organism>
<feature type="transmembrane region" description="Helical" evidence="1">
    <location>
        <begin position="186"/>
        <end position="205"/>
    </location>
</feature>